<gene>
    <name evidence="2" type="ORF">GA0070617_3598</name>
</gene>
<feature type="region of interest" description="Disordered" evidence="1">
    <location>
        <begin position="192"/>
        <end position="241"/>
    </location>
</feature>
<dbReference type="PANTHER" id="PTHR48098">
    <property type="entry name" value="ENTEROCHELIN ESTERASE-RELATED"/>
    <property type="match status" value="1"/>
</dbReference>
<accession>A0A1C6UUH3</accession>
<feature type="compositionally biased region" description="Gly residues" evidence="1">
    <location>
        <begin position="208"/>
        <end position="238"/>
    </location>
</feature>
<name>A0A1C6UUH3_9ACTN</name>
<organism evidence="2 3">
    <name type="scientific">Micromonospora yangpuensis</name>
    <dbReference type="NCBI Taxonomy" id="683228"/>
    <lineage>
        <taxon>Bacteria</taxon>
        <taxon>Bacillati</taxon>
        <taxon>Actinomycetota</taxon>
        <taxon>Actinomycetes</taxon>
        <taxon>Micromonosporales</taxon>
        <taxon>Micromonosporaceae</taxon>
        <taxon>Micromonospora</taxon>
    </lineage>
</organism>
<dbReference type="InterPro" id="IPR000801">
    <property type="entry name" value="Esterase-like"/>
</dbReference>
<dbReference type="Proteomes" id="UP000198937">
    <property type="component" value="Unassembled WGS sequence"/>
</dbReference>
<dbReference type="GO" id="GO:0016787">
    <property type="term" value="F:hydrolase activity"/>
    <property type="evidence" value="ECO:0007669"/>
    <property type="project" value="UniProtKB-KW"/>
</dbReference>
<protein>
    <submittedName>
        <fullName evidence="2">S-formylglutathione hydrolase FrmB</fullName>
    </submittedName>
</protein>
<keyword evidence="2" id="KW-0378">Hydrolase</keyword>
<dbReference type="AlphaFoldDB" id="A0A1C6UUH3"/>
<dbReference type="PANTHER" id="PTHR48098:SF1">
    <property type="entry name" value="DIACYLGLYCEROL ACYLTRANSFERASE_MYCOLYLTRANSFERASE AG85A"/>
    <property type="match status" value="1"/>
</dbReference>
<proteinExistence type="predicted"/>
<dbReference type="InterPro" id="IPR050583">
    <property type="entry name" value="Mycobacterial_A85_antigen"/>
</dbReference>
<dbReference type="EMBL" id="FMIA01000002">
    <property type="protein sequence ID" value="SCL57692.1"/>
    <property type="molecule type" value="Genomic_DNA"/>
</dbReference>
<dbReference type="STRING" id="683228.GA0070617_3598"/>
<sequence>MARIRCDFFSETLGLSTSMTVLLPERAATQIGMSGSTRTGDPPVLYLLHGLSDDDTTWLRRTSVERYVAPLGLAVVMPQVARSLYADQEYGSQYWTFLSQELPKVCHSFFRLSRRRADTFVAGLSMGGYGALKWALQQPGRFAAAASLSGALDLASRHRHPQRPLDPATWHAAFGDRTVRGTDDDLLTLLDRATSVPTRSRPDTGNTDGAGHGAGAASGAGAEAGRGAGAGSVAGAGSDGDRADGDGGLPALWIGCGTGDFLYDDNVRFADALQRAGVPATVDFSSGGHDWEYWDRAIRDVLAWLPLAPTTD</sequence>
<dbReference type="GO" id="GO:0016747">
    <property type="term" value="F:acyltransferase activity, transferring groups other than amino-acyl groups"/>
    <property type="evidence" value="ECO:0007669"/>
    <property type="project" value="TreeGrafter"/>
</dbReference>
<keyword evidence="3" id="KW-1185">Reference proteome</keyword>
<dbReference type="Pfam" id="PF00756">
    <property type="entry name" value="Esterase"/>
    <property type="match status" value="1"/>
</dbReference>
<reference evidence="2 3" key="1">
    <citation type="submission" date="2016-06" db="EMBL/GenBank/DDBJ databases">
        <authorList>
            <person name="Kjaerup R.B."/>
            <person name="Dalgaard T.S."/>
            <person name="Juul-Madsen H.R."/>
        </authorList>
    </citation>
    <scope>NUCLEOTIDE SEQUENCE [LARGE SCALE GENOMIC DNA]</scope>
    <source>
        <strain evidence="2 3">DSM 45577</strain>
    </source>
</reference>
<dbReference type="InterPro" id="IPR029058">
    <property type="entry name" value="AB_hydrolase_fold"/>
</dbReference>
<feature type="compositionally biased region" description="Polar residues" evidence="1">
    <location>
        <begin position="195"/>
        <end position="207"/>
    </location>
</feature>
<dbReference type="SUPFAM" id="SSF53474">
    <property type="entry name" value="alpha/beta-Hydrolases"/>
    <property type="match status" value="1"/>
</dbReference>
<dbReference type="RefSeq" id="WP_229688575.1">
    <property type="nucleotide sequence ID" value="NZ_BMMJ01000013.1"/>
</dbReference>
<evidence type="ECO:0000256" key="1">
    <source>
        <dbReference type="SAM" id="MobiDB-lite"/>
    </source>
</evidence>
<evidence type="ECO:0000313" key="3">
    <source>
        <dbReference type="Proteomes" id="UP000198937"/>
    </source>
</evidence>
<evidence type="ECO:0000313" key="2">
    <source>
        <dbReference type="EMBL" id="SCL57692.1"/>
    </source>
</evidence>
<dbReference type="Gene3D" id="3.40.50.1820">
    <property type="entry name" value="alpha/beta hydrolase"/>
    <property type="match status" value="1"/>
</dbReference>